<name>A0A1Q8ZWI0_9HYPH</name>
<dbReference type="CDD" id="cd03801">
    <property type="entry name" value="GT4_PimA-like"/>
    <property type="match status" value="1"/>
</dbReference>
<keyword evidence="1 3" id="KW-0808">Transferase</keyword>
<dbReference type="PANTHER" id="PTHR46401">
    <property type="entry name" value="GLYCOSYLTRANSFERASE WBBK-RELATED"/>
    <property type="match status" value="1"/>
</dbReference>
<dbReference type="Pfam" id="PF13692">
    <property type="entry name" value="Glyco_trans_1_4"/>
    <property type="match status" value="1"/>
</dbReference>
<dbReference type="PANTHER" id="PTHR46401:SF2">
    <property type="entry name" value="GLYCOSYLTRANSFERASE WBBK-RELATED"/>
    <property type="match status" value="1"/>
</dbReference>
<dbReference type="Gene3D" id="3.40.50.2000">
    <property type="entry name" value="Glycogen Phosphorylase B"/>
    <property type="match status" value="2"/>
</dbReference>
<dbReference type="STRING" id="1867956.BJF95_04630"/>
<dbReference type="InterPro" id="IPR028098">
    <property type="entry name" value="Glyco_trans_4-like_N"/>
</dbReference>
<proteinExistence type="predicted"/>
<reference evidence="3 4" key="1">
    <citation type="submission" date="2016-09" db="EMBL/GenBank/DDBJ databases">
        <title>Rhizobium oryziradicis sp. nov., isolated from the root of rice.</title>
        <authorList>
            <person name="Zhao J."/>
            <person name="Zhang X."/>
        </authorList>
    </citation>
    <scope>NUCLEOTIDE SEQUENCE [LARGE SCALE GENOMIC DNA]</scope>
    <source>
        <strain evidence="3 4">N19</strain>
    </source>
</reference>
<evidence type="ECO:0000259" key="2">
    <source>
        <dbReference type="Pfam" id="PF13439"/>
    </source>
</evidence>
<feature type="domain" description="Glycosyltransferase subfamily 4-like N-terminal" evidence="2">
    <location>
        <begin position="89"/>
        <end position="165"/>
    </location>
</feature>
<dbReference type="Pfam" id="PF13439">
    <property type="entry name" value="Glyco_transf_4"/>
    <property type="match status" value="1"/>
</dbReference>
<protein>
    <submittedName>
        <fullName evidence="3">Glycosyl transferase</fullName>
    </submittedName>
</protein>
<dbReference type="SUPFAM" id="SSF53756">
    <property type="entry name" value="UDP-Glycosyltransferase/glycogen phosphorylase"/>
    <property type="match status" value="1"/>
</dbReference>
<organism evidence="3 4">
    <name type="scientific">Rhizobium oryziradicis</name>
    <dbReference type="NCBI Taxonomy" id="1867956"/>
    <lineage>
        <taxon>Bacteria</taxon>
        <taxon>Pseudomonadati</taxon>
        <taxon>Pseudomonadota</taxon>
        <taxon>Alphaproteobacteria</taxon>
        <taxon>Hyphomicrobiales</taxon>
        <taxon>Rhizobiaceae</taxon>
        <taxon>Rhizobium/Agrobacterium group</taxon>
        <taxon>Rhizobium</taxon>
    </lineage>
</organism>
<evidence type="ECO:0000256" key="1">
    <source>
        <dbReference type="ARBA" id="ARBA00022679"/>
    </source>
</evidence>
<evidence type="ECO:0000313" key="3">
    <source>
        <dbReference type="EMBL" id="OLP46441.1"/>
    </source>
</evidence>
<dbReference type="GO" id="GO:0009103">
    <property type="term" value="P:lipopolysaccharide biosynthetic process"/>
    <property type="evidence" value="ECO:0007669"/>
    <property type="project" value="TreeGrafter"/>
</dbReference>
<dbReference type="AlphaFoldDB" id="A0A1Q8ZWI0"/>
<comment type="caution">
    <text evidence="3">The sequence shown here is derived from an EMBL/GenBank/DDBJ whole genome shotgun (WGS) entry which is preliminary data.</text>
</comment>
<accession>A0A1Q8ZWI0</accession>
<gene>
    <name evidence="3" type="ORF">BJF95_04630</name>
</gene>
<evidence type="ECO:0000313" key="4">
    <source>
        <dbReference type="Proteomes" id="UP000186894"/>
    </source>
</evidence>
<dbReference type="GO" id="GO:0016757">
    <property type="term" value="F:glycosyltransferase activity"/>
    <property type="evidence" value="ECO:0007669"/>
    <property type="project" value="TreeGrafter"/>
</dbReference>
<dbReference type="EMBL" id="MKIM01000021">
    <property type="protein sequence ID" value="OLP46441.1"/>
    <property type="molecule type" value="Genomic_DNA"/>
</dbReference>
<keyword evidence="4" id="KW-1185">Reference proteome</keyword>
<dbReference type="Proteomes" id="UP000186894">
    <property type="component" value="Unassembled WGS sequence"/>
</dbReference>
<sequence>MVRGRSVSRDLTFAFPGRLELNTGGYIYDRRVIAGLSKQGWAVQPMALGEGFPFPTPDAKANAEQTLSALPDGSIVLVDGLAFGILDDWARREGARLNIVALVHHPLALETGLTDEEKAAFHHSEMQALQWARHIIVTSPVTARELTAHFKVNAERITVAIPGIDAVSVETSSSNTVPQILSVGNLTPRKGHDILLAALKQIEDLPWQATIIGSRDLHPQTAAQLQAQQRALGLGGRVVFKGEVESVAPAFEKADIFALASRYEGYGMVFAEALAHGLPIVACHARAIPQVVPEEAGILVPVDDVAAFANALRSLLQDVKLRQEKAEGARRAGARLPGWDRTSQILSDALETVM</sequence>